<organism evidence="1 2">
    <name type="scientific">Popillia japonica</name>
    <name type="common">Japanese beetle</name>
    <dbReference type="NCBI Taxonomy" id="7064"/>
    <lineage>
        <taxon>Eukaryota</taxon>
        <taxon>Metazoa</taxon>
        <taxon>Ecdysozoa</taxon>
        <taxon>Arthropoda</taxon>
        <taxon>Hexapoda</taxon>
        <taxon>Insecta</taxon>
        <taxon>Pterygota</taxon>
        <taxon>Neoptera</taxon>
        <taxon>Endopterygota</taxon>
        <taxon>Coleoptera</taxon>
        <taxon>Polyphaga</taxon>
        <taxon>Scarabaeiformia</taxon>
        <taxon>Scarabaeidae</taxon>
        <taxon>Rutelinae</taxon>
        <taxon>Popillia</taxon>
    </lineage>
</organism>
<name>A0AAW1IEI3_POPJA</name>
<dbReference type="EMBL" id="JASPKY010000620">
    <property type="protein sequence ID" value="KAK9687829.1"/>
    <property type="molecule type" value="Genomic_DNA"/>
</dbReference>
<proteinExistence type="predicted"/>
<keyword evidence="2" id="KW-1185">Reference proteome</keyword>
<sequence length="67" mass="7720">MYIHIIISSYPSSNPLKCDVVLNQHVTAVIGRDGRDRCVTVRDSFFLNVKLIFIWVNQYVISTDNSF</sequence>
<evidence type="ECO:0000313" key="2">
    <source>
        <dbReference type="Proteomes" id="UP001458880"/>
    </source>
</evidence>
<evidence type="ECO:0000313" key="1">
    <source>
        <dbReference type="EMBL" id="KAK9687829.1"/>
    </source>
</evidence>
<comment type="caution">
    <text evidence="1">The sequence shown here is derived from an EMBL/GenBank/DDBJ whole genome shotgun (WGS) entry which is preliminary data.</text>
</comment>
<accession>A0AAW1IEI3</accession>
<reference evidence="1 2" key="1">
    <citation type="journal article" date="2024" name="BMC Genomics">
        <title>De novo assembly and annotation of Popillia japonica's genome with initial clues to its potential as an invasive pest.</title>
        <authorList>
            <person name="Cucini C."/>
            <person name="Boschi S."/>
            <person name="Funari R."/>
            <person name="Cardaioli E."/>
            <person name="Iannotti N."/>
            <person name="Marturano G."/>
            <person name="Paoli F."/>
            <person name="Bruttini M."/>
            <person name="Carapelli A."/>
            <person name="Frati F."/>
            <person name="Nardi F."/>
        </authorList>
    </citation>
    <scope>NUCLEOTIDE SEQUENCE [LARGE SCALE GENOMIC DNA]</scope>
    <source>
        <strain evidence="1">DMR45628</strain>
    </source>
</reference>
<dbReference type="Proteomes" id="UP001458880">
    <property type="component" value="Unassembled WGS sequence"/>
</dbReference>
<dbReference type="AlphaFoldDB" id="A0AAW1IEI3"/>
<protein>
    <submittedName>
        <fullName evidence="1">Uncharacterized protein</fullName>
    </submittedName>
</protein>
<gene>
    <name evidence="1" type="ORF">QE152_g35977</name>
</gene>